<dbReference type="InterPro" id="IPR045135">
    <property type="entry name" value="Rpn7_N"/>
</dbReference>
<dbReference type="GO" id="GO:0005838">
    <property type="term" value="C:proteasome regulatory particle"/>
    <property type="evidence" value="ECO:0007669"/>
    <property type="project" value="TreeGrafter"/>
</dbReference>
<evidence type="ECO:0000313" key="4">
    <source>
        <dbReference type="Proteomes" id="UP000314294"/>
    </source>
</evidence>
<dbReference type="Pfam" id="PF10602">
    <property type="entry name" value="RPN7"/>
    <property type="match status" value="1"/>
</dbReference>
<dbReference type="AlphaFoldDB" id="A0A4Z2IU11"/>
<organism evidence="3 4">
    <name type="scientific">Liparis tanakae</name>
    <name type="common">Tanaka's snailfish</name>
    <dbReference type="NCBI Taxonomy" id="230148"/>
    <lineage>
        <taxon>Eukaryota</taxon>
        <taxon>Metazoa</taxon>
        <taxon>Chordata</taxon>
        <taxon>Craniata</taxon>
        <taxon>Vertebrata</taxon>
        <taxon>Euteleostomi</taxon>
        <taxon>Actinopterygii</taxon>
        <taxon>Neopterygii</taxon>
        <taxon>Teleostei</taxon>
        <taxon>Neoteleostei</taxon>
        <taxon>Acanthomorphata</taxon>
        <taxon>Eupercaria</taxon>
        <taxon>Perciformes</taxon>
        <taxon>Cottioidei</taxon>
        <taxon>Cottales</taxon>
        <taxon>Liparidae</taxon>
        <taxon>Liparis</taxon>
    </lineage>
</organism>
<dbReference type="PANTHER" id="PTHR14145:SF1">
    <property type="entry name" value="26S PROTEASOME NON-ATPASE REGULATORY SUBUNIT 6"/>
    <property type="match status" value="1"/>
</dbReference>
<feature type="domain" description="26S proteasome regulatory subunit Rpn7 N-terminal" evidence="2">
    <location>
        <begin position="158"/>
        <end position="258"/>
    </location>
</feature>
<reference evidence="3 4" key="1">
    <citation type="submission" date="2019-03" db="EMBL/GenBank/DDBJ databases">
        <title>First draft genome of Liparis tanakae, snailfish: a comprehensive survey of snailfish specific genes.</title>
        <authorList>
            <person name="Kim W."/>
            <person name="Song I."/>
            <person name="Jeong J.-H."/>
            <person name="Kim D."/>
            <person name="Kim S."/>
            <person name="Ryu S."/>
            <person name="Song J.Y."/>
            <person name="Lee S.K."/>
        </authorList>
    </citation>
    <scope>NUCLEOTIDE SEQUENCE [LARGE SCALE GENOMIC DNA]</scope>
    <source>
        <tissue evidence="3">Muscle</tissue>
    </source>
</reference>
<accession>A0A4Z2IU11</accession>
<dbReference type="GO" id="GO:0043161">
    <property type="term" value="P:proteasome-mediated ubiquitin-dependent protein catabolic process"/>
    <property type="evidence" value="ECO:0007669"/>
    <property type="project" value="TreeGrafter"/>
</dbReference>
<proteinExistence type="predicted"/>
<evidence type="ECO:0000259" key="2">
    <source>
        <dbReference type="Pfam" id="PF10602"/>
    </source>
</evidence>
<dbReference type="PANTHER" id="PTHR14145">
    <property type="entry name" value="26S PROTESOME SUBUNIT 6"/>
    <property type="match status" value="1"/>
</dbReference>
<evidence type="ECO:0000313" key="3">
    <source>
        <dbReference type="EMBL" id="TNN80802.1"/>
    </source>
</evidence>
<dbReference type="InterPro" id="IPR019585">
    <property type="entry name" value="Rpn7/CSN1"/>
</dbReference>
<gene>
    <name evidence="3" type="primary">Psmd6_0</name>
    <name evidence="3" type="ORF">EYF80_008807</name>
</gene>
<dbReference type="OrthoDB" id="1452at2759"/>
<keyword evidence="3" id="KW-0647">Proteasome</keyword>
<dbReference type="Proteomes" id="UP000314294">
    <property type="component" value="Unassembled WGS sequence"/>
</dbReference>
<evidence type="ECO:0000256" key="1">
    <source>
        <dbReference type="SAM" id="Coils"/>
    </source>
</evidence>
<dbReference type="Gene3D" id="1.25.40.570">
    <property type="match status" value="1"/>
</dbReference>
<feature type="coiled-coil region" evidence="1">
    <location>
        <begin position="161"/>
        <end position="192"/>
    </location>
</feature>
<keyword evidence="4" id="KW-1185">Reference proteome</keyword>
<keyword evidence="1" id="KW-0175">Coiled coil</keyword>
<sequence>MTISYDSTRLLASVMPAATMAMQLRTGGAEAERGAAARRLTGDGELSSVLWYPAWKLPPIPKTTMRIRALPRVYGAEGAGPHGGRMEPINKMPLENLEEEGLPKNPDLRIAQLKFLLTMDGHRQDAAVKTELMDAITANNMAPYYEGLCKDLKWQLDGDLLSKMKKANEEELKRLDDVLEDAENSLGESEIRDAMMAKAEYLIRIGDKEGALTAFRKTYDKTVALGHRLDIVFYLLRIGLFYMDSDLITRNSEKAKRQML</sequence>
<name>A0A4Z2IU11_9TELE</name>
<protein>
    <submittedName>
        <fullName evidence="3">26S proteasome non-ATPase regulatory subunit 6</fullName>
    </submittedName>
</protein>
<dbReference type="EMBL" id="SRLO01000050">
    <property type="protein sequence ID" value="TNN80802.1"/>
    <property type="molecule type" value="Genomic_DNA"/>
</dbReference>
<comment type="caution">
    <text evidence="3">The sequence shown here is derived from an EMBL/GenBank/DDBJ whole genome shotgun (WGS) entry which is preliminary data.</text>
</comment>